<proteinExistence type="predicted"/>
<sequence length="122" mass="13894">MLNGSLYKINTCEDIDDQIEAELTLDQNHPIFEGHFPGQPVLPGVCLLEILKDLLNTYNDTEYVLRDGSNIKYMKMVDPRQSPELTFKINQKAEDDSLQVSATSYMTNGEANFKFKGLFVKE</sequence>
<evidence type="ECO:0000313" key="3">
    <source>
        <dbReference type="Proteomes" id="UP000659388"/>
    </source>
</evidence>
<dbReference type="Proteomes" id="UP000659388">
    <property type="component" value="Unassembled WGS sequence"/>
</dbReference>
<protein>
    <submittedName>
        <fullName evidence="2">3-hydroxyacyl-ACP dehydratase</fullName>
    </submittedName>
</protein>
<dbReference type="RefSeq" id="WP_202244628.1">
    <property type="nucleotide sequence ID" value="NZ_JAESIY010000006.1"/>
</dbReference>
<comment type="caution">
    <text evidence="2">The sequence shown here is derived from an EMBL/GenBank/DDBJ whole genome shotgun (WGS) entry which is preliminary data.</text>
</comment>
<evidence type="ECO:0000313" key="2">
    <source>
        <dbReference type="EMBL" id="MBL3656831.1"/>
    </source>
</evidence>
<dbReference type="GO" id="GO:0016829">
    <property type="term" value="F:lyase activity"/>
    <property type="evidence" value="ECO:0007669"/>
    <property type="project" value="UniProtKB-KW"/>
</dbReference>
<dbReference type="SUPFAM" id="SSF54637">
    <property type="entry name" value="Thioesterase/thiol ester dehydrase-isomerase"/>
    <property type="match status" value="1"/>
</dbReference>
<dbReference type="Pfam" id="PF22818">
    <property type="entry name" value="ApeI-like"/>
    <property type="match status" value="1"/>
</dbReference>
<name>A0A937K0X1_9BACT</name>
<dbReference type="InterPro" id="IPR016962">
    <property type="entry name" value="Dehydrase_ECs4332_prd"/>
</dbReference>
<evidence type="ECO:0000259" key="1">
    <source>
        <dbReference type="Pfam" id="PF22818"/>
    </source>
</evidence>
<feature type="domain" description="ApeI dehydratase-like" evidence="1">
    <location>
        <begin position="16"/>
        <end position="100"/>
    </location>
</feature>
<dbReference type="InterPro" id="IPR029069">
    <property type="entry name" value="HotDog_dom_sf"/>
</dbReference>
<reference evidence="2" key="1">
    <citation type="submission" date="2021-01" db="EMBL/GenBank/DDBJ databases">
        <title>Fulvivirga kasyanovii gen. nov., sp nov., a novel member of the phylum Bacteroidetes isolated from seawater in a mussel farm.</title>
        <authorList>
            <person name="Zhao L.-H."/>
            <person name="Wang Z.-J."/>
        </authorList>
    </citation>
    <scope>NUCLEOTIDE SEQUENCE</scope>
    <source>
        <strain evidence="2">2943</strain>
    </source>
</reference>
<dbReference type="EMBL" id="JAESIY010000006">
    <property type="protein sequence ID" value="MBL3656831.1"/>
    <property type="molecule type" value="Genomic_DNA"/>
</dbReference>
<dbReference type="Gene3D" id="3.10.129.10">
    <property type="entry name" value="Hotdog Thioesterase"/>
    <property type="match status" value="1"/>
</dbReference>
<dbReference type="PIRSF" id="PIRSF030962">
    <property type="entry name" value="Dehydrase_ECs4332_prd"/>
    <property type="match status" value="1"/>
</dbReference>
<accession>A0A937K0X1</accession>
<dbReference type="AlphaFoldDB" id="A0A937K0X1"/>
<gene>
    <name evidence="2" type="ORF">JL102_11860</name>
</gene>
<dbReference type="InterPro" id="IPR054545">
    <property type="entry name" value="ApeI-like"/>
</dbReference>
<organism evidence="2 3">
    <name type="scientific">Fulvivirga sediminis</name>
    <dbReference type="NCBI Taxonomy" id="2803949"/>
    <lineage>
        <taxon>Bacteria</taxon>
        <taxon>Pseudomonadati</taxon>
        <taxon>Bacteroidota</taxon>
        <taxon>Cytophagia</taxon>
        <taxon>Cytophagales</taxon>
        <taxon>Fulvivirgaceae</taxon>
        <taxon>Fulvivirga</taxon>
    </lineage>
</organism>
<keyword evidence="3" id="KW-1185">Reference proteome</keyword>